<keyword evidence="1" id="KW-0732">Signal</keyword>
<feature type="signal peptide" evidence="1">
    <location>
        <begin position="1"/>
        <end position="19"/>
    </location>
</feature>
<comment type="caution">
    <text evidence="2">The sequence shown here is derived from an EMBL/GenBank/DDBJ whole genome shotgun (WGS) entry which is preliminary data.</text>
</comment>
<dbReference type="STRING" id="1317122.ATO12_22490"/>
<evidence type="ECO:0000256" key="1">
    <source>
        <dbReference type="SAM" id="SignalP"/>
    </source>
</evidence>
<name>A0A023BSD3_9FLAO</name>
<protein>
    <recommendedName>
        <fullName evidence="4">Outer membrane protein beta-barrel domain-containing protein</fullName>
    </recommendedName>
</protein>
<evidence type="ECO:0000313" key="2">
    <source>
        <dbReference type="EMBL" id="EZH72900.1"/>
    </source>
</evidence>
<reference evidence="2 3" key="1">
    <citation type="submission" date="2014-04" db="EMBL/GenBank/DDBJ databases">
        <title>Aquimarina sp. 22II-S11-z7 Genome Sequencing.</title>
        <authorList>
            <person name="Lai Q."/>
        </authorList>
    </citation>
    <scope>NUCLEOTIDE SEQUENCE [LARGE SCALE GENOMIC DNA]</scope>
    <source>
        <strain evidence="2 3">22II-S11-z7</strain>
    </source>
</reference>
<dbReference type="eggNOG" id="ENOG502ZWMG">
    <property type="taxonomic scope" value="Bacteria"/>
</dbReference>
<feature type="chain" id="PRO_5001517277" description="Outer membrane protein beta-barrel domain-containing protein" evidence="1">
    <location>
        <begin position="20"/>
        <end position="173"/>
    </location>
</feature>
<keyword evidence="3" id="KW-1185">Reference proteome</keyword>
<sequence>MRRILLLTSLLCIPYISSAQYDPGATNYGFAAAKSFGLENELALGARIEYAFNCYTTFLGEYNRSFAIGADEEYEGYNELAIGVNLILFNWYPTTITAGIGYVGNDSEEFEAIEEDAFLGFRTGSFNHGAQIKIRALHQISIPVHIFVELNVKSLGRRYDTFMVGFSYDFYAR</sequence>
<organism evidence="2 3">
    <name type="scientific">Aquimarina atlantica</name>
    <dbReference type="NCBI Taxonomy" id="1317122"/>
    <lineage>
        <taxon>Bacteria</taxon>
        <taxon>Pseudomonadati</taxon>
        <taxon>Bacteroidota</taxon>
        <taxon>Flavobacteriia</taxon>
        <taxon>Flavobacteriales</taxon>
        <taxon>Flavobacteriaceae</taxon>
        <taxon>Aquimarina</taxon>
    </lineage>
</organism>
<dbReference type="EMBL" id="AQRA01000007">
    <property type="protein sequence ID" value="EZH72900.1"/>
    <property type="molecule type" value="Genomic_DNA"/>
</dbReference>
<gene>
    <name evidence="2" type="ORF">ATO12_22490</name>
</gene>
<dbReference type="AlphaFoldDB" id="A0A023BSD3"/>
<proteinExistence type="predicted"/>
<dbReference type="RefSeq" id="WP_131248856.1">
    <property type="nucleotide sequence ID" value="NZ_AQRA01000007.1"/>
</dbReference>
<evidence type="ECO:0008006" key="4">
    <source>
        <dbReference type="Google" id="ProtNLM"/>
    </source>
</evidence>
<dbReference type="Proteomes" id="UP000023541">
    <property type="component" value="Unassembled WGS sequence"/>
</dbReference>
<accession>A0A023BSD3</accession>
<evidence type="ECO:0000313" key="3">
    <source>
        <dbReference type="Proteomes" id="UP000023541"/>
    </source>
</evidence>
<dbReference type="OrthoDB" id="1160367at2"/>